<keyword evidence="7" id="KW-0812">Transmembrane</keyword>
<feature type="domain" description="Protein kinase" evidence="18">
    <location>
        <begin position="43"/>
        <end position="139"/>
    </location>
</feature>
<evidence type="ECO:0000256" key="4">
    <source>
        <dbReference type="ARBA" id="ARBA00012513"/>
    </source>
</evidence>
<evidence type="ECO:0000313" key="19">
    <source>
        <dbReference type="EMBL" id="RHN46161.1"/>
    </source>
</evidence>
<keyword evidence="14" id="KW-0472">Membrane</keyword>
<evidence type="ECO:0000256" key="6">
    <source>
        <dbReference type="ARBA" id="ARBA00022679"/>
    </source>
</evidence>
<dbReference type="InterPro" id="IPR000719">
    <property type="entry name" value="Prot_kinase_dom"/>
</dbReference>
<keyword evidence="5" id="KW-0723">Serine/threonine-protein kinase</keyword>
<dbReference type="InterPro" id="IPR017441">
    <property type="entry name" value="Protein_kinase_ATP_BS"/>
</dbReference>
<dbReference type="InterPro" id="IPR011009">
    <property type="entry name" value="Kinase-like_dom_sf"/>
</dbReference>
<dbReference type="Gene3D" id="3.30.200.20">
    <property type="entry name" value="Phosphorylase Kinase, domain 1"/>
    <property type="match status" value="1"/>
</dbReference>
<dbReference type="GO" id="GO:0030246">
    <property type="term" value="F:carbohydrate binding"/>
    <property type="evidence" value="ECO:0007669"/>
    <property type="project" value="UniProtKB-KW"/>
</dbReference>
<evidence type="ECO:0000259" key="18">
    <source>
        <dbReference type="PROSITE" id="PS50011"/>
    </source>
</evidence>
<dbReference type="Proteomes" id="UP000265566">
    <property type="component" value="Chromosome 7"/>
</dbReference>
<reference evidence="20" key="1">
    <citation type="journal article" date="2018" name="Nat. Plants">
        <title>Whole-genome landscape of Medicago truncatula symbiotic genes.</title>
        <authorList>
            <person name="Pecrix Y."/>
            <person name="Staton S.E."/>
            <person name="Sallet E."/>
            <person name="Lelandais-Briere C."/>
            <person name="Moreau S."/>
            <person name="Carrere S."/>
            <person name="Blein T."/>
            <person name="Jardinaud M.F."/>
            <person name="Latrasse D."/>
            <person name="Zouine M."/>
            <person name="Zahm M."/>
            <person name="Kreplak J."/>
            <person name="Mayjonade B."/>
            <person name="Satge C."/>
            <person name="Perez M."/>
            <person name="Cauet S."/>
            <person name="Marande W."/>
            <person name="Chantry-Darmon C."/>
            <person name="Lopez-Roques C."/>
            <person name="Bouchez O."/>
            <person name="Berard A."/>
            <person name="Debelle F."/>
            <person name="Munos S."/>
            <person name="Bendahmane A."/>
            <person name="Berges H."/>
            <person name="Niebel A."/>
            <person name="Buitink J."/>
            <person name="Frugier F."/>
            <person name="Benhamed M."/>
            <person name="Crespi M."/>
            <person name="Gouzy J."/>
            <person name="Gamas P."/>
        </authorList>
    </citation>
    <scope>NUCLEOTIDE SEQUENCE [LARGE SCALE GENOMIC DNA]</scope>
    <source>
        <strain evidence="20">cv. Jemalong A17</strain>
    </source>
</reference>
<organism evidence="19 20">
    <name type="scientific">Medicago truncatula</name>
    <name type="common">Barrel medic</name>
    <name type="synonym">Medicago tribuloides</name>
    <dbReference type="NCBI Taxonomy" id="3880"/>
    <lineage>
        <taxon>Eukaryota</taxon>
        <taxon>Viridiplantae</taxon>
        <taxon>Streptophyta</taxon>
        <taxon>Embryophyta</taxon>
        <taxon>Tracheophyta</taxon>
        <taxon>Spermatophyta</taxon>
        <taxon>Magnoliopsida</taxon>
        <taxon>eudicotyledons</taxon>
        <taxon>Gunneridae</taxon>
        <taxon>Pentapetalae</taxon>
        <taxon>rosids</taxon>
        <taxon>fabids</taxon>
        <taxon>Fabales</taxon>
        <taxon>Fabaceae</taxon>
        <taxon>Papilionoideae</taxon>
        <taxon>50 kb inversion clade</taxon>
        <taxon>NPAAA clade</taxon>
        <taxon>Hologalegina</taxon>
        <taxon>IRL clade</taxon>
        <taxon>Trifolieae</taxon>
        <taxon>Medicago</taxon>
    </lineage>
</organism>
<evidence type="ECO:0000256" key="8">
    <source>
        <dbReference type="ARBA" id="ARBA00022729"/>
    </source>
</evidence>
<dbReference type="GO" id="GO:0005524">
    <property type="term" value="F:ATP binding"/>
    <property type="evidence" value="ECO:0007669"/>
    <property type="project" value="UniProtKB-UniRule"/>
</dbReference>
<keyword evidence="6 19" id="KW-0808">Transferase</keyword>
<evidence type="ECO:0000256" key="3">
    <source>
        <dbReference type="ARBA" id="ARBA00010217"/>
    </source>
</evidence>
<dbReference type="GO" id="GO:0051707">
    <property type="term" value="P:response to other organism"/>
    <property type="evidence" value="ECO:0007669"/>
    <property type="project" value="UniProtKB-ARBA"/>
</dbReference>
<comment type="subcellular location">
    <subcellularLocation>
        <location evidence="1">Membrane</location>
        <topology evidence="1">Single-pass type I membrane protein</topology>
    </subcellularLocation>
</comment>
<evidence type="ECO:0000256" key="1">
    <source>
        <dbReference type="ARBA" id="ARBA00004479"/>
    </source>
</evidence>
<accession>A0A396H113</accession>
<dbReference type="GO" id="GO:0004674">
    <property type="term" value="F:protein serine/threonine kinase activity"/>
    <property type="evidence" value="ECO:0007669"/>
    <property type="project" value="UniProtKB-KW"/>
</dbReference>
<evidence type="ECO:0000256" key="5">
    <source>
        <dbReference type="ARBA" id="ARBA00022527"/>
    </source>
</evidence>
<dbReference type="EC" id="2.7.11.1" evidence="4"/>
<proteinExistence type="inferred from homology"/>
<dbReference type="Gramene" id="rna40604">
    <property type="protein sequence ID" value="RHN46161.1"/>
    <property type="gene ID" value="gene40604"/>
</dbReference>
<evidence type="ECO:0000256" key="17">
    <source>
        <dbReference type="PROSITE-ProRule" id="PRU10141"/>
    </source>
</evidence>
<dbReference type="AlphaFoldDB" id="A0A396H113"/>
<comment type="caution">
    <text evidence="19">The sequence shown here is derived from an EMBL/GenBank/DDBJ whole genome shotgun (WGS) entry which is preliminary data.</text>
</comment>
<keyword evidence="10 17" id="KW-0547">Nucleotide-binding</keyword>
<dbReference type="PANTHER" id="PTHR27007">
    <property type="match status" value="1"/>
</dbReference>
<dbReference type="FunFam" id="3.30.200.20:FF:000112">
    <property type="entry name" value="Lectin-domain containing receptor kinase A4.3"/>
    <property type="match status" value="1"/>
</dbReference>
<evidence type="ECO:0000256" key="16">
    <source>
        <dbReference type="ARBA" id="ARBA00023180"/>
    </source>
</evidence>
<dbReference type="InterPro" id="IPR050528">
    <property type="entry name" value="L-type_Lectin-RKs"/>
</dbReference>
<evidence type="ECO:0000256" key="15">
    <source>
        <dbReference type="ARBA" id="ARBA00023170"/>
    </source>
</evidence>
<feature type="binding site" evidence="17">
    <location>
        <position position="72"/>
    </location>
    <ligand>
        <name>ATP</name>
        <dbReference type="ChEBI" id="CHEBI:30616"/>
    </ligand>
</feature>
<name>A0A396H113_MEDTR</name>
<evidence type="ECO:0000256" key="13">
    <source>
        <dbReference type="ARBA" id="ARBA00022989"/>
    </source>
</evidence>
<evidence type="ECO:0000256" key="2">
    <source>
        <dbReference type="ARBA" id="ARBA00008536"/>
    </source>
</evidence>
<comment type="similarity">
    <text evidence="2">In the N-terminal section; belongs to the leguminous lectin family.</text>
</comment>
<evidence type="ECO:0000313" key="20">
    <source>
        <dbReference type="Proteomes" id="UP000265566"/>
    </source>
</evidence>
<dbReference type="GO" id="GO:0016020">
    <property type="term" value="C:membrane"/>
    <property type="evidence" value="ECO:0007669"/>
    <property type="project" value="UniProtKB-SubCell"/>
</dbReference>
<dbReference type="InterPro" id="IPR001245">
    <property type="entry name" value="Ser-Thr/Tyr_kinase_cat_dom"/>
</dbReference>
<evidence type="ECO:0000256" key="11">
    <source>
        <dbReference type="ARBA" id="ARBA00022777"/>
    </source>
</evidence>
<keyword evidence="12 17" id="KW-0067">ATP-binding</keyword>
<keyword evidence="13" id="KW-1133">Transmembrane helix</keyword>
<keyword evidence="15" id="KW-0675">Receptor</keyword>
<sequence length="139" mass="16391">MISLGVMYYIKLKKFDEVLEDWEHEYGPHRFKFKDLYFATKGFRENELLGVGGFGRVYKGVIPSSKIEVAVKRVSHESRQGMREFVSEIVSIGRLRHKNLVQLHGYYRRKSELLLIYDYMPNGSLDNYLHNPPKVLLQH</sequence>
<dbReference type="PROSITE" id="PS00107">
    <property type="entry name" value="PROTEIN_KINASE_ATP"/>
    <property type="match status" value="1"/>
</dbReference>
<evidence type="ECO:0000256" key="12">
    <source>
        <dbReference type="ARBA" id="ARBA00022840"/>
    </source>
</evidence>
<dbReference type="SUPFAM" id="SSF56112">
    <property type="entry name" value="Protein kinase-like (PK-like)"/>
    <property type="match status" value="1"/>
</dbReference>
<keyword evidence="8" id="KW-0732">Signal</keyword>
<evidence type="ECO:0000256" key="7">
    <source>
        <dbReference type="ARBA" id="ARBA00022692"/>
    </source>
</evidence>
<gene>
    <name evidence="19" type="ORF">MtrunA17_Chr7g0239201</name>
</gene>
<keyword evidence="11" id="KW-0418">Kinase</keyword>
<evidence type="ECO:0000256" key="14">
    <source>
        <dbReference type="ARBA" id="ARBA00023136"/>
    </source>
</evidence>
<comment type="similarity">
    <text evidence="3">In the C-terminal section; belongs to the protein kinase superfamily. Ser/Thr protein kinase family.</text>
</comment>
<dbReference type="PROSITE" id="PS50011">
    <property type="entry name" value="PROTEIN_KINASE_DOM"/>
    <property type="match status" value="1"/>
</dbReference>
<evidence type="ECO:0000256" key="9">
    <source>
        <dbReference type="ARBA" id="ARBA00022734"/>
    </source>
</evidence>
<evidence type="ECO:0000256" key="10">
    <source>
        <dbReference type="ARBA" id="ARBA00022741"/>
    </source>
</evidence>
<protein>
    <recommendedName>
        <fullName evidence="4">non-specific serine/threonine protein kinase</fullName>
        <ecNumber evidence="4">2.7.11.1</ecNumber>
    </recommendedName>
</protein>
<dbReference type="Pfam" id="PF07714">
    <property type="entry name" value="PK_Tyr_Ser-Thr"/>
    <property type="match status" value="1"/>
</dbReference>
<keyword evidence="9" id="KW-0430">Lectin</keyword>
<dbReference type="EMBL" id="PSQE01000007">
    <property type="protein sequence ID" value="RHN46161.1"/>
    <property type="molecule type" value="Genomic_DNA"/>
</dbReference>
<keyword evidence="16" id="KW-0325">Glycoprotein</keyword>